<dbReference type="PANTHER" id="PTHR40124">
    <property type="match status" value="1"/>
</dbReference>
<dbReference type="STRING" id="139825.A0A401GFN3"/>
<dbReference type="EMBL" id="BFAD01000003">
    <property type="protein sequence ID" value="GBE80913.1"/>
    <property type="molecule type" value="Genomic_DNA"/>
</dbReference>
<dbReference type="InParanoid" id="A0A401GFN3"/>
<dbReference type="AlphaFoldDB" id="A0A401GFN3"/>
<dbReference type="OrthoDB" id="3337916at2759"/>
<evidence type="ECO:0000313" key="2">
    <source>
        <dbReference type="EMBL" id="GBE80913.1"/>
    </source>
</evidence>
<dbReference type="RefSeq" id="XP_027611826.1">
    <property type="nucleotide sequence ID" value="XM_027756025.1"/>
</dbReference>
<dbReference type="Proteomes" id="UP000287166">
    <property type="component" value="Unassembled WGS sequence"/>
</dbReference>
<feature type="domain" description="Polysaccharide lyase 14" evidence="1">
    <location>
        <begin position="65"/>
        <end position="138"/>
    </location>
</feature>
<gene>
    <name evidence="2" type="ORF">SCP_0306350</name>
</gene>
<sequence>MSLSASHLLFPVPHSQIKTGFTTAHAVDVPSIHQVHLSDSALGVHKVSSGTTHTLVRPPVPPSTDSDEHTWDALFPAGSVNPGNKSAPPGGFGFYVHGPPEFARALREEAPREVLMSYAVMFEDGWEWRKGGKLPGICKRPSLAACLPLSVV</sequence>
<dbReference type="GeneID" id="38777830"/>
<protein>
    <recommendedName>
        <fullName evidence="1">Polysaccharide lyase 14 domain-containing protein</fullName>
    </recommendedName>
</protein>
<dbReference type="Pfam" id="PF21294">
    <property type="entry name" value="Polysacc_lyase_14"/>
    <property type="match status" value="1"/>
</dbReference>
<keyword evidence="3" id="KW-1185">Reference proteome</keyword>
<dbReference type="PANTHER" id="PTHR40124:SF1">
    <property type="entry name" value="DISAGGREGATASE RELATED REPEAT PROTEIN"/>
    <property type="match status" value="1"/>
</dbReference>
<reference evidence="2 3" key="1">
    <citation type="journal article" date="2018" name="Sci. Rep.">
        <title>Genome sequence of the cauliflower mushroom Sparassis crispa (Hanabiratake) and its association with beneficial usage.</title>
        <authorList>
            <person name="Kiyama R."/>
            <person name="Furutani Y."/>
            <person name="Kawaguchi K."/>
            <person name="Nakanishi T."/>
        </authorList>
    </citation>
    <scope>NUCLEOTIDE SEQUENCE [LARGE SCALE GENOMIC DNA]</scope>
</reference>
<evidence type="ECO:0000259" key="1">
    <source>
        <dbReference type="Pfam" id="PF21294"/>
    </source>
</evidence>
<dbReference type="InterPro" id="IPR048958">
    <property type="entry name" value="Polysacc_lyase_14"/>
</dbReference>
<organism evidence="2 3">
    <name type="scientific">Sparassis crispa</name>
    <dbReference type="NCBI Taxonomy" id="139825"/>
    <lineage>
        <taxon>Eukaryota</taxon>
        <taxon>Fungi</taxon>
        <taxon>Dikarya</taxon>
        <taxon>Basidiomycota</taxon>
        <taxon>Agaricomycotina</taxon>
        <taxon>Agaricomycetes</taxon>
        <taxon>Polyporales</taxon>
        <taxon>Sparassidaceae</taxon>
        <taxon>Sparassis</taxon>
    </lineage>
</organism>
<accession>A0A401GFN3</accession>
<proteinExistence type="predicted"/>
<comment type="caution">
    <text evidence="2">The sequence shown here is derived from an EMBL/GenBank/DDBJ whole genome shotgun (WGS) entry which is preliminary data.</text>
</comment>
<dbReference type="Gene3D" id="2.60.120.200">
    <property type="match status" value="1"/>
</dbReference>
<evidence type="ECO:0000313" key="3">
    <source>
        <dbReference type="Proteomes" id="UP000287166"/>
    </source>
</evidence>
<name>A0A401GFN3_9APHY</name>